<evidence type="ECO:0000313" key="5">
    <source>
        <dbReference type="Proteomes" id="UP000262802"/>
    </source>
</evidence>
<dbReference type="Gene3D" id="2.60.40.10">
    <property type="entry name" value="Immunoglobulins"/>
    <property type="match status" value="2"/>
</dbReference>
<proteinExistence type="predicted"/>
<dbReference type="GO" id="GO:0005975">
    <property type="term" value="P:carbohydrate metabolic process"/>
    <property type="evidence" value="ECO:0007669"/>
    <property type="project" value="UniProtKB-ARBA"/>
</dbReference>
<dbReference type="InterPro" id="IPR025667">
    <property type="entry name" value="SprB_repeat"/>
</dbReference>
<dbReference type="Pfam" id="PF13385">
    <property type="entry name" value="Laminin_G_3"/>
    <property type="match status" value="3"/>
</dbReference>
<keyword evidence="1" id="KW-0732">Signal</keyword>
<evidence type="ECO:0000259" key="3">
    <source>
        <dbReference type="PROSITE" id="PS50853"/>
    </source>
</evidence>
<evidence type="ECO:0000256" key="2">
    <source>
        <dbReference type="ARBA" id="ARBA00023157"/>
    </source>
</evidence>
<name>A0A3B7R3M9_9BACT</name>
<dbReference type="Gene3D" id="2.60.40.740">
    <property type="match status" value="5"/>
</dbReference>
<evidence type="ECO:0000313" key="4">
    <source>
        <dbReference type="EMBL" id="AYA38342.1"/>
    </source>
</evidence>
<dbReference type="GO" id="GO:0004553">
    <property type="term" value="F:hydrolase activity, hydrolyzing O-glycosyl compounds"/>
    <property type="evidence" value="ECO:0007669"/>
    <property type="project" value="UniProtKB-ARBA"/>
</dbReference>
<dbReference type="EMBL" id="CP032317">
    <property type="protein sequence ID" value="AYA38342.1"/>
    <property type="molecule type" value="Genomic_DNA"/>
</dbReference>
<feature type="domain" description="Fibronectin type-III" evidence="3">
    <location>
        <begin position="1148"/>
        <end position="1242"/>
    </location>
</feature>
<dbReference type="Gene3D" id="2.60.120.200">
    <property type="match status" value="3"/>
</dbReference>
<reference evidence="4 5" key="1">
    <citation type="submission" date="2018-09" db="EMBL/GenBank/DDBJ databases">
        <title>Hymenobacter medium sp. nov., isolated from R2A medium.</title>
        <authorList>
            <person name="Yingchao G."/>
        </authorList>
    </citation>
    <scope>NUCLEOTIDE SEQUENCE [LARGE SCALE GENOMIC DNA]</scope>
    <source>
        <strain evidence="5">sh-6</strain>
    </source>
</reference>
<accession>A0A3B7R3M9</accession>
<sequence>MRCRRIGREGTFVAWSWAVPIPLPLSCLKHSYSLTAPDPTLVRGPIASHASPSVRPGPTLWRFLLLLLPLLASVFGAHAANPQLIIRALGSAAGGNDVTAFVDQVEIVRVSDGSSVSGAVANFSFETTGALSNGNYGYNPSGASWAFNARSGIAFNGSNFGAPNAPNGSAVAFVQSGPVGNDGQLQQTLTLGAGIYQVRLRVAQRTCCSTNDQRLSVLIDGTSVGTLQPTNTSGYDTYTSSSFVVDVPTVTTAAASGVTSVRAVLGGNVTAAGSATVTARGVVYSSTDNTPNIGESGVIQDANPTAGTGAFSETIAGLTGATTYYMSAYATNSYGTSYGSVASFTTLAALSTTGTQANVNCNGGSNGSATVTVSGGVAPYSYSWSPSGGTGATASNLTAGTYTVTVNDAGGASITRNFTITQPSAPVSGTSVVTNVACFGGSTGAINLTPTGGTAPYTFNWGSGVTTEDRTGLAAGTYTVVITDANSCTATRNITVSQPTSPISGTTVVWNVACFGGSNGRINLTPTGGTGPYTYNWAGGPTTEDRTGLIAGTYTVTITDANGCTGTVTATVTQPAEALTVTPVSQTNVSCNGGSTGAATVSVTGGTAPYTYSWSPSGGTAATASNLTAGTYTVTVADANGCTAQRSFTLTQPSSVNTSTIVTNIACYGGNTGVINLNPVGGTAPYTFNWGGGITTEDRTGLTAGNYNVVITDANGCSITRSYTVNQPSTPVTATGSQTNVTTFGAADGTATVTAAGGEPYSGYAYNWARLSAPAGSLNQYTATATGLTAGTYRATVYDGNSCTATVDFTITQPAATALTAVAPNPGGLGQSIALTGTNLSNPTALTVNGANGLTGILSNTGSSLVVRVPMTATASGTVSITTANGTASLPFTLLPAPGNALALDGANDYVRVPDHSSLDFGSGNFTVEAWVLKQANSIGYGQAVAPGGKWNTGATSGTNEWLLQTTSDGNNNIPSFWVESGTTLHTVSATTPMTLGRWYHLAGVRSGGSLLLYVDGVLQGTTAIPAAAAVNNITGRDLLLGAIANNSTNSAAYFANVRLDELRIWNVARSAAELQASMISTVAATAPGLVAYYNFDAGTAGGDNTGLTTLYDLTANANHGTLTNFGSPGLGSGNTTSNWVESYALVVPTATAATARTAAGFTATWTAPTLGTVNTYAVDVATNATFTTNLTTRNVTAPATSVAITGLAANTTYYYRVRADKTSVTGQGAYSNTVTVCPLPVALTRNASVTLGANGNATVAATDVNNSSTANCGTAAADALSVSPSNFSCADAVPATVASSLTFNGTNQYVSIPATATVPVGNSSYTIEAWIRPTQMGTYGIIGWGNYGTNNQVNALRLSPSGLINYWWANDLILSTGNLAGAWHHVAATFDGTTRTIYLNGVAIGSDTPTGHAVPNANNLRIGSTNNGEYFPGSIDEVRVWNVARTAAQLNAAKGAGLPGGTAGLVAYYRLNEGSGLSAADATGTAANQGTLANNPTWSTAAAPVTNGLPVTLTVTDAGGNTATGSAIVTVTDNIAPAAVAQNVTVALTSGGTATVTAAQVNNNSTDNCSVSAVGLLSPTDLVANGTFNTNATGWSLANNAEYRSSGGNPGGYVWLNSVGTAGTDPTATQTLTGLTVGTTYQISGSYRNDANCCGAGVGAIAFGIDVGGTQVATLPDPGLTWTPFTVYFTATATSQALAFRGEINSTDVDIAIDNISVRAVASSLSFACAQIGANPVTLLVTDASGNRSTASATVTVQDNTGPTVVAQNVSVTVDNTGRAYVAPTSVNNGSADNCTLGDVALSASSFGPCAASAGLALDGTNDYVSLPAGLLGSAQSFTFEAWVNYQDNGVWTRIFDFGSSTNVNMFLTPRANWNAASVDKLAFGITTGSSAGEQRIVGNTGMPTGWHHVAVSMAWNATTSQAVGTLYLDGAVVGTNANMTLNPALLGTLNNVWLGRSQYGQDPYLKGQIDEVRIWNVARTAAQINLFDDKSLAGNTTGLLAYYDFNGAPGSTVADRTTAGRTATLLNFDQVGTAFQAPGQVPALGVGAQTVTLTVTDALGNVSNATATVTVNEPVQTTVTWTGAVSTDWADCRNWSFGKQPSTALGVNIPTGLSRYPTLGSGTGSANDLTVATSAVLTQATGAVLNVAGNFQQNGTATLNGTVAFVGTGTQTIGGSATPSFTTLTVNKPNGTLQLQRNVTVGQALNLTTGTLLTEANKITLGSTATITESSSSYVTGTVETTRALNVAGTRQTFGGLGLALTPSGTTLPGTTTVSRVTGTALSGQGTSTSIKRYYDVTAQTNTGLNVTLEFGYADVELNGFTESSLGLFRSTTGTAGPWQFVAAASRDANANVVTATGVTGFSVWTLGTAANPLPVELVSFTAERRGADAVLRWATAQERDNAYFVLESSLDGRQFAAVTQVPGRGTSTQRNDYQWVDAGLARYRAAAVYYRLRQVDTDGTEHLSPVRVLALEEAGVALRVFPNPARSQATVTGVAPGAAVSVYDVAGRLVQQLTADAAGAARLQLPAALPSGVYLVRSGPQVQRLVIE</sequence>
<organism evidence="4 5">
    <name type="scientific">Hymenobacter oligotrophus</name>
    <dbReference type="NCBI Taxonomy" id="2319843"/>
    <lineage>
        <taxon>Bacteria</taxon>
        <taxon>Pseudomonadati</taxon>
        <taxon>Bacteroidota</taxon>
        <taxon>Cytophagia</taxon>
        <taxon>Cytophagales</taxon>
        <taxon>Hymenobacteraceae</taxon>
        <taxon>Hymenobacter</taxon>
    </lineage>
</organism>
<dbReference type="InterPro" id="IPR013320">
    <property type="entry name" value="ConA-like_dom_sf"/>
</dbReference>
<dbReference type="PROSITE" id="PS50853">
    <property type="entry name" value="FN3"/>
    <property type="match status" value="1"/>
</dbReference>
<dbReference type="InterPro" id="IPR008979">
    <property type="entry name" value="Galactose-bd-like_sf"/>
</dbReference>
<dbReference type="InterPro" id="IPR014756">
    <property type="entry name" value="Ig_E-set"/>
</dbReference>
<dbReference type="SUPFAM" id="SSF81296">
    <property type="entry name" value="E set domains"/>
    <property type="match status" value="1"/>
</dbReference>
<dbReference type="Gene3D" id="2.60.120.260">
    <property type="entry name" value="Galactose-binding domain-like"/>
    <property type="match status" value="1"/>
</dbReference>
<gene>
    <name evidence="4" type="ORF">D3Y59_15600</name>
</gene>
<dbReference type="NCBIfam" id="TIGR04183">
    <property type="entry name" value="Por_Secre_tail"/>
    <property type="match status" value="1"/>
</dbReference>
<dbReference type="InterPro" id="IPR013783">
    <property type="entry name" value="Ig-like_fold"/>
</dbReference>
<dbReference type="InterPro" id="IPR026444">
    <property type="entry name" value="Secre_tail"/>
</dbReference>
<keyword evidence="2" id="KW-1015">Disulfide bond</keyword>
<dbReference type="Proteomes" id="UP000262802">
    <property type="component" value="Chromosome"/>
</dbReference>
<evidence type="ECO:0000256" key="1">
    <source>
        <dbReference type="ARBA" id="ARBA00022729"/>
    </source>
</evidence>
<dbReference type="SMART" id="SM00560">
    <property type="entry name" value="LamGL"/>
    <property type="match status" value="3"/>
</dbReference>
<keyword evidence="5" id="KW-1185">Reference proteome</keyword>
<protein>
    <submittedName>
        <fullName evidence="4">T9SS C-terminal target domain-containing protein</fullName>
    </submittedName>
</protein>
<dbReference type="Pfam" id="PF13573">
    <property type="entry name" value="SprB"/>
    <property type="match status" value="5"/>
</dbReference>
<dbReference type="SUPFAM" id="SSF49899">
    <property type="entry name" value="Concanavalin A-like lectins/glucanases"/>
    <property type="match status" value="3"/>
</dbReference>
<dbReference type="Pfam" id="PF00041">
    <property type="entry name" value="fn3"/>
    <property type="match status" value="1"/>
</dbReference>
<dbReference type="OrthoDB" id="663485at2"/>
<dbReference type="InterPro" id="IPR006558">
    <property type="entry name" value="LamG-like"/>
</dbReference>
<dbReference type="KEGG" id="hyh:D3Y59_15600"/>
<dbReference type="InterPro" id="IPR003961">
    <property type="entry name" value="FN3_dom"/>
</dbReference>
<dbReference type="InterPro" id="IPR036116">
    <property type="entry name" value="FN3_sf"/>
</dbReference>
<dbReference type="SUPFAM" id="SSF49265">
    <property type="entry name" value="Fibronectin type III"/>
    <property type="match status" value="1"/>
</dbReference>
<dbReference type="SUPFAM" id="SSF49785">
    <property type="entry name" value="Galactose-binding domain-like"/>
    <property type="match status" value="1"/>
</dbReference>